<dbReference type="RefSeq" id="WP_118175070.1">
    <property type="nucleotide sequence ID" value="NZ_JAQEAO010000011.1"/>
</dbReference>
<dbReference type="Pfam" id="PF08937">
    <property type="entry name" value="ThsB_TIR"/>
    <property type="match status" value="1"/>
</dbReference>
<dbReference type="OrthoDB" id="9811746at2"/>
<accession>A0A414NYV9</accession>
<dbReference type="AlphaFoldDB" id="A0A414NYV9"/>
<protein>
    <submittedName>
        <fullName evidence="2">TIR domain-containing protein</fullName>
    </submittedName>
</protein>
<organism evidence="2 3">
    <name type="scientific">Mitsuokella multacida</name>
    <dbReference type="NCBI Taxonomy" id="52226"/>
    <lineage>
        <taxon>Bacteria</taxon>
        <taxon>Bacillati</taxon>
        <taxon>Bacillota</taxon>
        <taxon>Negativicutes</taxon>
        <taxon>Selenomonadales</taxon>
        <taxon>Selenomonadaceae</taxon>
        <taxon>Mitsuokella</taxon>
    </lineage>
</organism>
<evidence type="ECO:0000313" key="2">
    <source>
        <dbReference type="EMBL" id="RHF52844.1"/>
    </source>
</evidence>
<reference evidence="2 3" key="1">
    <citation type="submission" date="2018-08" db="EMBL/GenBank/DDBJ databases">
        <title>A genome reference for cultivated species of the human gut microbiota.</title>
        <authorList>
            <person name="Zou Y."/>
            <person name="Xue W."/>
            <person name="Luo G."/>
        </authorList>
    </citation>
    <scope>NUCLEOTIDE SEQUENCE [LARGE SCALE GENOMIC DNA]</scope>
    <source>
        <strain evidence="2 3">AM25-21AC</strain>
    </source>
</reference>
<feature type="domain" description="Thoeris protein ThsB TIR-like" evidence="1">
    <location>
        <begin position="8"/>
        <end position="103"/>
    </location>
</feature>
<evidence type="ECO:0000313" key="3">
    <source>
        <dbReference type="Proteomes" id="UP000283442"/>
    </source>
</evidence>
<dbReference type="EMBL" id="QRHE01000002">
    <property type="protein sequence ID" value="RHF52844.1"/>
    <property type="molecule type" value="Genomic_DNA"/>
</dbReference>
<dbReference type="SUPFAM" id="SSF52206">
    <property type="entry name" value="Hypothetical protein MTH538"/>
    <property type="match status" value="1"/>
</dbReference>
<dbReference type="InterPro" id="IPR036490">
    <property type="entry name" value="ThsB_TIR-like_sf"/>
</dbReference>
<dbReference type="Gene3D" id="3.40.50.9200">
    <property type="entry name" value="Hypothetical protein MTH538"/>
    <property type="match status" value="1"/>
</dbReference>
<sequence length="151" mass="17395">MSREKNIFVSHFHTHAEWINKLKDLLEKHGLTMKDSSIYEKKNPNSAKNEDYIKSFIRPRIKWAGTVVVLIGENTHKSDYVQWEIEYAAREGKRIVGVYLPGEDNSTLPEALIQYGDALRHWNGDSIIDAITGDDTWDGPNRHWDGPRSTC</sequence>
<dbReference type="Proteomes" id="UP000283442">
    <property type="component" value="Unassembled WGS sequence"/>
</dbReference>
<dbReference type="InterPro" id="IPR015032">
    <property type="entry name" value="ThsB__TIR-like_domain"/>
</dbReference>
<name>A0A414NYV9_9FIRM</name>
<gene>
    <name evidence="2" type="ORF">DW674_02765</name>
</gene>
<proteinExistence type="predicted"/>
<comment type="caution">
    <text evidence="2">The sequence shown here is derived from an EMBL/GenBank/DDBJ whole genome shotgun (WGS) entry which is preliminary data.</text>
</comment>
<evidence type="ECO:0000259" key="1">
    <source>
        <dbReference type="Pfam" id="PF08937"/>
    </source>
</evidence>